<comment type="caution">
    <text evidence="1">The sequence shown here is derived from an EMBL/GenBank/DDBJ whole genome shotgun (WGS) entry which is preliminary data.</text>
</comment>
<accession>A0ACB8HL89</accession>
<keyword evidence="2" id="KW-1185">Reference proteome</keyword>
<reference evidence="2" key="1">
    <citation type="journal article" date="2022" name="New Phytol.">
        <title>Phylogenomic structure and speciation in an emerging model: the Sphagnum magellanicum complex (Bryophyta).</title>
        <authorList>
            <person name="Shaw A.J."/>
            <person name="Piatkowski B."/>
            <person name="Duffy A.M."/>
            <person name="Aguero B."/>
            <person name="Imwattana K."/>
            <person name="Nieto-Lugilde M."/>
            <person name="Healey A."/>
            <person name="Weston D.J."/>
            <person name="Patel M.N."/>
            <person name="Schmutz J."/>
            <person name="Grimwood J."/>
            <person name="Yavitt J.B."/>
            <person name="Hassel K."/>
            <person name="Stenoien H.K."/>
            <person name="Flatberg K.I."/>
            <person name="Bickford C.P."/>
            <person name="Hicks K.A."/>
        </authorList>
    </citation>
    <scope>NUCLEOTIDE SEQUENCE [LARGE SCALE GENOMIC DNA]</scope>
</reference>
<dbReference type="EMBL" id="CM038913">
    <property type="protein sequence ID" value="KAH9556998.1"/>
    <property type="molecule type" value="Genomic_DNA"/>
</dbReference>
<protein>
    <submittedName>
        <fullName evidence="1">Uncharacterized protein</fullName>
    </submittedName>
</protein>
<sequence>MDARAVPTWLHAQIEYLRNNAPLPLKVENLRAGTRGGHVMDRFTVLIPCCLSNVKWEVVFNGLDAKVAPDIIFGVDDESFQPLANSSEFSPGSFLRDWTVTEPNSLLKLILVTRGSYLDYQRHRVEAVNDPRVKFEINTMSGLQGLEMCITTTSDRSEEVNFAVPLVLEVEAPHLPGSHLPSSTLWNDISLQVKFPLQRGQTSAGPPQLKLVAPPAMREVFDVDDVRLPVWPGNITYHISRDSVPLDDHRSGCRCLVEYIPSLQQTLQQQVREARASIALRRSFMEALFPFFGRPLEADATYCRRISLLASSGAFTFLVHLALPIQFPKVQPTLTFQSSQHFDTRGRPLVSRTYMDYPWSPRWDAPQMAQRIMDFVADECIAFKKQCNDLLHHQR</sequence>
<organism evidence="1 2">
    <name type="scientific">Sphagnum magellanicum</name>
    <dbReference type="NCBI Taxonomy" id="128215"/>
    <lineage>
        <taxon>Eukaryota</taxon>
        <taxon>Viridiplantae</taxon>
        <taxon>Streptophyta</taxon>
        <taxon>Embryophyta</taxon>
        <taxon>Bryophyta</taxon>
        <taxon>Sphagnophytina</taxon>
        <taxon>Sphagnopsida</taxon>
        <taxon>Sphagnales</taxon>
        <taxon>Sphagnaceae</taxon>
        <taxon>Sphagnum</taxon>
    </lineage>
</organism>
<proteinExistence type="predicted"/>
<dbReference type="Proteomes" id="UP000828922">
    <property type="component" value="Linkage Group LG07"/>
</dbReference>
<evidence type="ECO:0000313" key="2">
    <source>
        <dbReference type="Proteomes" id="UP000828922"/>
    </source>
</evidence>
<name>A0ACB8HL89_9BRYO</name>
<evidence type="ECO:0000313" key="1">
    <source>
        <dbReference type="EMBL" id="KAH9556998.1"/>
    </source>
</evidence>
<gene>
    <name evidence="1" type="ORF">CY35_07G063000</name>
</gene>